<evidence type="ECO:0000313" key="1">
    <source>
        <dbReference type="EMBL" id="AVJ25891.1"/>
    </source>
</evidence>
<organism evidence="1 2">
    <name type="scientific">Achromobacter spanius</name>
    <dbReference type="NCBI Taxonomy" id="217203"/>
    <lineage>
        <taxon>Bacteria</taxon>
        <taxon>Pseudomonadati</taxon>
        <taxon>Pseudomonadota</taxon>
        <taxon>Betaproteobacteria</taxon>
        <taxon>Burkholderiales</taxon>
        <taxon>Alcaligenaceae</taxon>
        <taxon>Achromobacter</taxon>
    </lineage>
</organism>
<evidence type="ECO:0000313" key="2">
    <source>
        <dbReference type="Proteomes" id="UP000239477"/>
    </source>
</evidence>
<dbReference type="RefSeq" id="WP_105237014.1">
    <property type="nucleotide sequence ID" value="NZ_CP023270.1"/>
</dbReference>
<protein>
    <submittedName>
        <fullName evidence="1">Pilus assembly protein PilZ</fullName>
    </submittedName>
</protein>
<gene>
    <name evidence="1" type="ORF">CLM73_01460</name>
</gene>
<dbReference type="InterPro" id="IPR013361">
    <property type="entry name" value="Pilus_CpaD"/>
</dbReference>
<dbReference type="NCBIfam" id="TIGR02522">
    <property type="entry name" value="pilus_cpaD"/>
    <property type="match status" value="1"/>
</dbReference>
<accession>A0A2S0I1H9</accession>
<dbReference type="PROSITE" id="PS51257">
    <property type="entry name" value="PROKAR_LIPOPROTEIN"/>
    <property type="match status" value="1"/>
</dbReference>
<dbReference type="EMBL" id="CP023270">
    <property type="protein sequence ID" value="AVJ25891.1"/>
    <property type="molecule type" value="Genomic_DNA"/>
</dbReference>
<proteinExistence type="predicted"/>
<dbReference type="AlphaFoldDB" id="A0A2S0I1H9"/>
<reference evidence="1 2" key="1">
    <citation type="submission" date="2017-09" db="EMBL/GenBank/DDBJ databases">
        <title>Genomic, metabolic, and phenotypic characteristics of bacterial isolates from the natural microbiome of the model nematode Caenorhabditis elegans.</title>
        <authorList>
            <person name="Zimmermann J."/>
            <person name="Obeng N."/>
            <person name="Yang W."/>
            <person name="Obeng O."/>
            <person name="Kissoyan K."/>
            <person name="Pees B."/>
            <person name="Dirksen P."/>
            <person name="Hoppner M."/>
            <person name="Franke A."/>
            <person name="Rosenstiel P."/>
            <person name="Leippe M."/>
            <person name="Dierking K."/>
            <person name="Kaleta C."/>
            <person name="Schulenburg H."/>
        </authorList>
    </citation>
    <scope>NUCLEOTIDE SEQUENCE [LARGE SCALE GENOMIC DNA]</scope>
    <source>
        <strain evidence="1 2">MYb73</strain>
    </source>
</reference>
<dbReference type="InterPro" id="IPR019027">
    <property type="entry name" value="Pilus_biogenesis_CpaD-related"/>
</dbReference>
<dbReference type="Pfam" id="PF09476">
    <property type="entry name" value="Pilus_CpaD"/>
    <property type="match status" value="1"/>
</dbReference>
<dbReference type="OrthoDB" id="9802674at2"/>
<name>A0A2S0I1H9_9BURK</name>
<keyword evidence="2" id="KW-1185">Reference proteome</keyword>
<sequence length="233" mass="24850">MDYAKTQSPNRRVLRRLVPAAPLLLALLLTGCGTQLNDMRAKRFGPGQAAKTPTVAPRAVALALQAAPDGNGLTADSLNAANELLTRQGRIDAQVLTLTPFNARGEALAQRLAQALTRSGARAPRVESVPRDAQRLADAAQAGWDLELQSEALTVQATRCSVANPDDWTIHPYYGVGTLGCANRANLARMVSDPRDLSRPRALEGADGKAAAGAVDRYQTGETRDLIDIDFDN</sequence>
<dbReference type="Proteomes" id="UP000239477">
    <property type="component" value="Chromosome"/>
</dbReference>